<dbReference type="GO" id="GO:0005507">
    <property type="term" value="F:copper ion binding"/>
    <property type="evidence" value="ECO:0007669"/>
    <property type="project" value="TreeGrafter"/>
</dbReference>
<dbReference type="EMBL" id="AAOH01000009">
    <property type="protein sequence ID" value="EAR26725.1"/>
    <property type="molecule type" value="Genomic_DNA"/>
</dbReference>
<sequence length="113" mass="12872">MSVDLGDTVTNYCLVFCTCENEMAARELAMLLLQQQLAACVNILPTIESHYLWQGKLETSTESKLIIKTEQSKIDELIPFIKLHHSYEVPEIQVVPVIAGNQDYFNWINKVLS</sequence>
<dbReference type="STRING" id="87626.PTD2_16311"/>
<dbReference type="InterPro" id="IPR011322">
    <property type="entry name" value="N-reg_PII-like_a/b"/>
</dbReference>
<dbReference type="GO" id="GO:0010038">
    <property type="term" value="P:response to metal ion"/>
    <property type="evidence" value="ECO:0007669"/>
    <property type="project" value="InterPro"/>
</dbReference>
<dbReference type="InterPro" id="IPR004323">
    <property type="entry name" value="Ion_tolerance_CutA"/>
</dbReference>
<organism evidence="2 3">
    <name type="scientific">Pseudoalteromonas tunicata D2</name>
    <dbReference type="NCBI Taxonomy" id="87626"/>
    <lineage>
        <taxon>Bacteria</taxon>
        <taxon>Pseudomonadati</taxon>
        <taxon>Pseudomonadota</taxon>
        <taxon>Gammaproteobacteria</taxon>
        <taxon>Alteromonadales</taxon>
        <taxon>Pseudoalteromonadaceae</taxon>
        <taxon>Pseudoalteromonas</taxon>
    </lineage>
</organism>
<proteinExistence type="inferred from homology"/>
<evidence type="ECO:0000313" key="2">
    <source>
        <dbReference type="EMBL" id="EAR26725.1"/>
    </source>
</evidence>
<dbReference type="HOGENOM" id="CLU_098807_2_0_6"/>
<dbReference type="AlphaFoldDB" id="A4CEJ6"/>
<dbReference type="Pfam" id="PF03091">
    <property type="entry name" value="CutA1"/>
    <property type="match status" value="1"/>
</dbReference>
<protein>
    <submittedName>
        <fullName evidence="2">Periplasmic divalent cation tolerance protein (C-type cytochrome biogenesis protein)</fullName>
    </submittedName>
</protein>
<dbReference type="Proteomes" id="UP000006201">
    <property type="component" value="Unassembled WGS sequence"/>
</dbReference>
<accession>A4CEJ6</accession>
<evidence type="ECO:0000313" key="3">
    <source>
        <dbReference type="Proteomes" id="UP000006201"/>
    </source>
</evidence>
<gene>
    <name evidence="2" type="ORF">PTD2_16311</name>
</gene>
<evidence type="ECO:0000256" key="1">
    <source>
        <dbReference type="ARBA" id="ARBA00010169"/>
    </source>
</evidence>
<name>A4CEJ6_9GAMM</name>
<dbReference type="PANTHER" id="PTHR23419:SF8">
    <property type="entry name" value="FI09726P"/>
    <property type="match status" value="1"/>
</dbReference>
<comment type="caution">
    <text evidence="2">The sequence shown here is derived from an EMBL/GenBank/DDBJ whole genome shotgun (WGS) entry which is preliminary data.</text>
</comment>
<comment type="similarity">
    <text evidence="1">Belongs to the CutA family.</text>
</comment>
<reference evidence="2 3" key="1">
    <citation type="submission" date="2006-02" db="EMBL/GenBank/DDBJ databases">
        <authorList>
            <person name="Moran M.A."/>
            <person name="Kjelleberg S."/>
            <person name="Egan S."/>
            <person name="Saunders N."/>
            <person name="Thomas T."/>
            <person name="Ferriera S."/>
            <person name="Johnson J."/>
            <person name="Kravitz S."/>
            <person name="Halpern A."/>
            <person name="Remington K."/>
            <person name="Beeson K."/>
            <person name="Tran B."/>
            <person name="Rogers Y.-H."/>
            <person name="Friedman R."/>
            <person name="Venter J.C."/>
        </authorList>
    </citation>
    <scope>NUCLEOTIDE SEQUENCE [LARGE SCALE GENOMIC DNA]</scope>
    <source>
        <strain evidence="2 3">D2</strain>
    </source>
</reference>
<dbReference type="OrthoDB" id="37622at2"/>
<dbReference type="InterPro" id="IPR015867">
    <property type="entry name" value="N-reg_PII/ATP_PRibTrfase_C"/>
</dbReference>
<dbReference type="eggNOG" id="COG1324">
    <property type="taxonomic scope" value="Bacteria"/>
</dbReference>
<dbReference type="PANTHER" id="PTHR23419">
    <property type="entry name" value="DIVALENT CATION TOLERANCE CUTA-RELATED"/>
    <property type="match status" value="1"/>
</dbReference>
<dbReference type="Gene3D" id="3.30.70.120">
    <property type="match status" value="1"/>
</dbReference>
<keyword evidence="3" id="KW-1185">Reference proteome</keyword>
<dbReference type="SUPFAM" id="SSF54913">
    <property type="entry name" value="GlnB-like"/>
    <property type="match status" value="1"/>
</dbReference>